<keyword evidence="3" id="KW-1185">Reference proteome</keyword>
<dbReference type="SUPFAM" id="SSF52200">
    <property type="entry name" value="Toll/Interleukin receptor TIR domain"/>
    <property type="match status" value="1"/>
</dbReference>
<reference evidence="2 3" key="1">
    <citation type="submission" date="2024-02" db="EMBL/GenBank/DDBJ databases">
        <title>Adaptive strategies in a cosmopolitan and abundant soil bacterium.</title>
        <authorList>
            <person name="Carini P."/>
        </authorList>
    </citation>
    <scope>NUCLEOTIDE SEQUENCE [LARGE SCALE GENOMIC DNA]</scope>
    <source>
        <strain evidence="2 3">AZCC 1608</strain>
    </source>
</reference>
<sequence>MADSRNFDVFISYAHKDRTWASKFAHELEAHGVHAWFDEAEIAIGDRWSEKLEEALRQTPVIAVLVSQDYLSSPSSVFELGAAVAGNKKIIPIVTQEIERPLLPSLLRDRRLLQETSPQAAGKLVAEVVGNLASHGPITAG</sequence>
<protein>
    <recommendedName>
        <fullName evidence="1">TIR domain-containing protein</fullName>
    </recommendedName>
</protein>
<evidence type="ECO:0000259" key="1">
    <source>
        <dbReference type="PROSITE" id="PS50104"/>
    </source>
</evidence>
<organism evidence="2 3">
    <name type="scientific">Bradyrhizobium algeriense</name>
    <dbReference type="NCBI Taxonomy" id="634784"/>
    <lineage>
        <taxon>Bacteria</taxon>
        <taxon>Pseudomonadati</taxon>
        <taxon>Pseudomonadota</taxon>
        <taxon>Alphaproteobacteria</taxon>
        <taxon>Hyphomicrobiales</taxon>
        <taxon>Nitrobacteraceae</taxon>
        <taxon>Bradyrhizobium</taxon>
    </lineage>
</organism>
<dbReference type="InterPro" id="IPR000157">
    <property type="entry name" value="TIR_dom"/>
</dbReference>
<dbReference type="Gene3D" id="3.40.50.10140">
    <property type="entry name" value="Toll/interleukin-1 receptor homology (TIR) domain"/>
    <property type="match status" value="1"/>
</dbReference>
<dbReference type="Pfam" id="PF13676">
    <property type="entry name" value="TIR_2"/>
    <property type="match status" value="1"/>
</dbReference>
<accession>A0ABU8BM15</accession>
<comment type="caution">
    <text evidence="2">The sequence shown here is derived from an EMBL/GenBank/DDBJ whole genome shotgun (WGS) entry which is preliminary data.</text>
</comment>
<dbReference type="PROSITE" id="PS50104">
    <property type="entry name" value="TIR"/>
    <property type="match status" value="1"/>
</dbReference>
<dbReference type="InterPro" id="IPR035897">
    <property type="entry name" value="Toll_tir_struct_dom_sf"/>
</dbReference>
<evidence type="ECO:0000313" key="3">
    <source>
        <dbReference type="Proteomes" id="UP001364224"/>
    </source>
</evidence>
<dbReference type="RefSeq" id="WP_334487837.1">
    <property type="nucleotide sequence ID" value="NZ_JAZHRV010000001.1"/>
</dbReference>
<dbReference type="Proteomes" id="UP001364224">
    <property type="component" value="Unassembled WGS sequence"/>
</dbReference>
<gene>
    <name evidence="2" type="ORF">V1286_007123</name>
</gene>
<dbReference type="SMART" id="SM00255">
    <property type="entry name" value="TIR"/>
    <property type="match status" value="1"/>
</dbReference>
<proteinExistence type="predicted"/>
<dbReference type="EMBL" id="JAZHRV010000001">
    <property type="protein sequence ID" value="MEH2559594.1"/>
    <property type="molecule type" value="Genomic_DNA"/>
</dbReference>
<evidence type="ECO:0000313" key="2">
    <source>
        <dbReference type="EMBL" id="MEH2559594.1"/>
    </source>
</evidence>
<name>A0ABU8BM15_9BRAD</name>
<feature type="domain" description="TIR" evidence="1">
    <location>
        <begin position="5"/>
        <end position="132"/>
    </location>
</feature>